<dbReference type="InterPro" id="IPR029476">
    <property type="entry name" value="DNase_NucA_NucB"/>
</dbReference>
<feature type="domain" description="Deoxyribonuclease NucA/NucB" evidence="1">
    <location>
        <begin position="83"/>
        <end position="148"/>
    </location>
</feature>
<sequence>MSSKKKWAAVTALIAAILIYLITGKVDLSHVLGQLQTDTGSVKQQQGHTDYTLQFPLSRYPETGAHIREAIAAGKSAVCTIDRSGAEANRKASLKGIPTRKGYDRDEWPMAMCQEGGTGADIKYVTPADNRGAGSWISNQLDNYPDGTRVLFEVK</sequence>
<name>A0ABW4RI66_9BACL</name>
<comment type="caution">
    <text evidence="2">The sequence shown here is derived from an EMBL/GenBank/DDBJ whole genome shotgun (WGS) entry which is preliminary data.</text>
</comment>
<dbReference type="Pfam" id="PF14040">
    <property type="entry name" value="DNase_NucA_NucB"/>
    <property type="match status" value="1"/>
</dbReference>
<accession>A0ABW4RI66</accession>
<dbReference type="RefSeq" id="WP_347324898.1">
    <property type="nucleotide sequence ID" value="NZ_JBCGUH010000004.1"/>
</dbReference>
<evidence type="ECO:0000259" key="1">
    <source>
        <dbReference type="Pfam" id="PF14040"/>
    </source>
</evidence>
<gene>
    <name evidence="2" type="ORF">ACFSC9_10555</name>
</gene>
<reference evidence="3" key="1">
    <citation type="journal article" date="2019" name="Int. J. Syst. Evol. Microbiol.">
        <title>The Global Catalogue of Microorganisms (GCM) 10K type strain sequencing project: providing services to taxonomists for standard genome sequencing and annotation.</title>
        <authorList>
            <consortium name="The Broad Institute Genomics Platform"/>
            <consortium name="The Broad Institute Genome Sequencing Center for Infectious Disease"/>
            <person name="Wu L."/>
            <person name="Ma J."/>
        </authorList>
    </citation>
    <scope>NUCLEOTIDE SEQUENCE [LARGE SCALE GENOMIC DNA]</scope>
    <source>
        <strain evidence="3">CCUG 54950</strain>
    </source>
</reference>
<protein>
    <submittedName>
        <fullName evidence="2">NucA/NucB deoxyribonuclease domain-containing protein</fullName>
    </submittedName>
</protein>
<evidence type="ECO:0000313" key="2">
    <source>
        <dbReference type="EMBL" id="MFD1885969.1"/>
    </source>
</evidence>
<organism evidence="2 3">
    <name type="scientific">Paenibacillus wenxiniae</name>
    <dbReference type="NCBI Taxonomy" id="1636843"/>
    <lineage>
        <taxon>Bacteria</taxon>
        <taxon>Bacillati</taxon>
        <taxon>Bacillota</taxon>
        <taxon>Bacilli</taxon>
        <taxon>Bacillales</taxon>
        <taxon>Paenibacillaceae</taxon>
        <taxon>Paenibacillus</taxon>
    </lineage>
</organism>
<keyword evidence="3" id="KW-1185">Reference proteome</keyword>
<dbReference type="EMBL" id="JBHUEH010000014">
    <property type="protein sequence ID" value="MFD1885969.1"/>
    <property type="molecule type" value="Genomic_DNA"/>
</dbReference>
<dbReference type="Proteomes" id="UP001597233">
    <property type="component" value="Unassembled WGS sequence"/>
</dbReference>
<evidence type="ECO:0000313" key="3">
    <source>
        <dbReference type="Proteomes" id="UP001597233"/>
    </source>
</evidence>
<proteinExistence type="predicted"/>